<dbReference type="OrthoDB" id="84413at2759"/>
<sequence length="405" mass="45325">MTGDEVCAYIGDLMAGPARQWHLQPETSTRESWTALAEQFRVQNCCKCVSMVSRYYHASKYVDETPLEYLYRLNNARHDFETCGTATIEPSADTVDRAISPRELAGASSHTRSALGNIQRTAVSGLEKPAEAYTKLRNVHRWNFISQLRQWYDPQPDAGMLAPAAKRMLKPGPSQPWKPVKDGRTMSVYVYIGKKVTEGSSNLPGRTTPKRIFNVSVARPLHEYAREQPLGAKIHGKLNSRKVLLLLDTGAKVFILDSGFARDICCLIDTSVAEECIGIRDETYFTVGKTQVKVTLVGNMVYYMDLWVVGLTGQNVIFGMNFMVPAGVRIDTTDGTACFPGEVRIPIIGRRPLHGSRMHPETVLSLIRVPPKQTYVVEQDQQNLRECWVRLATVPGHRLKEGVLL</sequence>
<evidence type="ECO:0000313" key="2">
    <source>
        <dbReference type="Proteomes" id="UP000198211"/>
    </source>
</evidence>
<organism evidence="1 2">
    <name type="scientific">Phytophthora megakarya</name>
    <dbReference type="NCBI Taxonomy" id="4795"/>
    <lineage>
        <taxon>Eukaryota</taxon>
        <taxon>Sar</taxon>
        <taxon>Stramenopiles</taxon>
        <taxon>Oomycota</taxon>
        <taxon>Peronosporomycetes</taxon>
        <taxon>Peronosporales</taxon>
        <taxon>Peronosporaceae</taxon>
        <taxon>Phytophthora</taxon>
    </lineage>
</organism>
<comment type="caution">
    <text evidence="1">The sequence shown here is derived from an EMBL/GenBank/DDBJ whole genome shotgun (WGS) entry which is preliminary data.</text>
</comment>
<name>A0A225V3H1_9STRA</name>
<dbReference type="Proteomes" id="UP000198211">
    <property type="component" value="Unassembled WGS sequence"/>
</dbReference>
<keyword evidence="2" id="KW-1185">Reference proteome</keyword>
<reference evidence="2" key="1">
    <citation type="submission" date="2017-03" db="EMBL/GenBank/DDBJ databases">
        <title>Phytopthora megakarya and P. palmivora, two closely related causual agents of cacao black pod achieved similar genome size and gene model numbers by different mechanisms.</title>
        <authorList>
            <person name="Ali S."/>
            <person name="Shao J."/>
            <person name="Larry D.J."/>
            <person name="Kronmiller B."/>
            <person name="Shen D."/>
            <person name="Strem M.D."/>
            <person name="Melnick R.L."/>
            <person name="Guiltinan M.J."/>
            <person name="Tyler B.M."/>
            <person name="Meinhardt L.W."/>
            <person name="Bailey B.A."/>
        </authorList>
    </citation>
    <scope>NUCLEOTIDE SEQUENCE [LARGE SCALE GENOMIC DNA]</scope>
    <source>
        <strain evidence="2">zdho120</strain>
    </source>
</reference>
<protein>
    <submittedName>
        <fullName evidence="1">Eukaryotic/viral aspartic protease</fullName>
    </submittedName>
</protein>
<dbReference type="Gene3D" id="2.40.70.10">
    <property type="entry name" value="Acid Proteases"/>
    <property type="match status" value="1"/>
</dbReference>
<dbReference type="CDD" id="cd00303">
    <property type="entry name" value="retropepsin_like"/>
    <property type="match status" value="1"/>
</dbReference>
<accession>A0A225V3H1</accession>
<keyword evidence="1" id="KW-0645">Protease</keyword>
<dbReference type="SUPFAM" id="SSF50630">
    <property type="entry name" value="Acid proteases"/>
    <property type="match status" value="1"/>
</dbReference>
<dbReference type="AlphaFoldDB" id="A0A225V3H1"/>
<dbReference type="GO" id="GO:0008233">
    <property type="term" value="F:peptidase activity"/>
    <property type="evidence" value="ECO:0007669"/>
    <property type="project" value="UniProtKB-KW"/>
</dbReference>
<evidence type="ECO:0000313" key="1">
    <source>
        <dbReference type="EMBL" id="OWY99832.1"/>
    </source>
</evidence>
<dbReference type="EMBL" id="NBNE01008133">
    <property type="protein sequence ID" value="OWY99832.1"/>
    <property type="molecule type" value="Genomic_DNA"/>
</dbReference>
<proteinExistence type="predicted"/>
<keyword evidence="1" id="KW-0378">Hydrolase</keyword>
<gene>
    <name evidence="1" type="ORF">PHMEG_00029098</name>
</gene>
<dbReference type="GO" id="GO:0006508">
    <property type="term" value="P:proteolysis"/>
    <property type="evidence" value="ECO:0007669"/>
    <property type="project" value="UniProtKB-KW"/>
</dbReference>
<dbReference type="InterPro" id="IPR021109">
    <property type="entry name" value="Peptidase_aspartic_dom_sf"/>
</dbReference>